<feature type="transmembrane region" description="Helical" evidence="1">
    <location>
        <begin position="249"/>
        <end position="267"/>
    </location>
</feature>
<dbReference type="InterPro" id="IPR043128">
    <property type="entry name" value="Rev_trsase/Diguanyl_cyclase"/>
</dbReference>
<feature type="transmembrane region" description="Helical" evidence="1">
    <location>
        <begin position="210"/>
        <end position="228"/>
    </location>
</feature>
<dbReference type="SUPFAM" id="SSF55073">
    <property type="entry name" value="Nucleotide cyclase"/>
    <property type="match status" value="1"/>
</dbReference>
<accession>A0ABM7M5S5</accession>
<evidence type="ECO:0000259" key="2">
    <source>
        <dbReference type="PROSITE" id="PS50887"/>
    </source>
</evidence>
<dbReference type="Proteomes" id="UP000676967">
    <property type="component" value="Chromosome"/>
</dbReference>
<dbReference type="Pfam" id="PF00990">
    <property type="entry name" value="GGDEF"/>
    <property type="match status" value="1"/>
</dbReference>
<protein>
    <recommendedName>
        <fullName evidence="2">GGDEF domain-containing protein</fullName>
    </recommendedName>
</protein>
<name>A0ABM7M5S5_9ACTN</name>
<dbReference type="EMBL" id="AP023356">
    <property type="protein sequence ID" value="BCJ46939.1"/>
    <property type="molecule type" value="Genomic_DNA"/>
</dbReference>
<dbReference type="CDD" id="cd01949">
    <property type="entry name" value="GGDEF"/>
    <property type="match status" value="1"/>
</dbReference>
<feature type="transmembrane region" description="Helical" evidence="1">
    <location>
        <begin position="186"/>
        <end position="204"/>
    </location>
</feature>
<evidence type="ECO:0000313" key="4">
    <source>
        <dbReference type="Proteomes" id="UP000676967"/>
    </source>
</evidence>
<evidence type="ECO:0000313" key="3">
    <source>
        <dbReference type="EMBL" id="BCJ46939.1"/>
    </source>
</evidence>
<feature type="transmembrane region" description="Helical" evidence="1">
    <location>
        <begin position="273"/>
        <end position="290"/>
    </location>
</feature>
<dbReference type="PANTHER" id="PTHR46663">
    <property type="entry name" value="DIGUANYLATE CYCLASE DGCT-RELATED"/>
    <property type="match status" value="1"/>
</dbReference>
<dbReference type="Gene3D" id="3.30.70.270">
    <property type="match status" value="1"/>
</dbReference>
<feature type="transmembrane region" description="Helical" evidence="1">
    <location>
        <begin position="152"/>
        <end position="174"/>
    </location>
</feature>
<organism evidence="3 4">
    <name type="scientific">Actinoplanes ianthinogenes</name>
    <dbReference type="NCBI Taxonomy" id="122358"/>
    <lineage>
        <taxon>Bacteria</taxon>
        <taxon>Bacillati</taxon>
        <taxon>Actinomycetota</taxon>
        <taxon>Actinomycetes</taxon>
        <taxon>Micromonosporales</taxon>
        <taxon>Micromonosporaceae</taxon>
        <taxon>Actinoplanes</taxon>
    </lineage>
</organism>
<dbReference type="PANTHER" id="PTHR46663:SF2">
    <property type="entry name" value="GGDEF DOMAIN-CONTAINING PROTEIN"/>
    <property type="match status" value="1"/>
</dbReference>
<feature type="domain" description="GGDEF" evidence="2">
    <location>
        <begin position="336"/>
        <end position="468"/>
    </location>
</feature>
<proteinExistence type="predicted"/>
<dbReference type="SMART" id="SM00267">
    <property type="entry name" value="GGDEF"/>
    <property type="match status" value="1"/>
</dbReference>
<reference evidence="3 4" key="1">
    <citation type="submission" date="2020-08" db="EMBL/GenBank/DDBJ databases">
        <title>Whole genome shotgun sequence of Actinoplanes ianthinogenes NBRC 13996.</title>
        <authorList>
            <person name="Komaki H."/>
            <person name="Tamura T."/>
        </authorList>
    </citation>
    <scope>NUCLEOTIDE SEQUENCE [LARGE SCALE GENOMIC DNA]</scope>
    <source>
        <strain evidence="3 4">NBRC 13996</strain>
    </source>
</reference>
<feature type="transmembrane region" description="Helical" evidence="1">
    <location>
        <begin position="60"/>
        <end position="77"/>
    </location>
</feature>
<feature type="transmembrane region" description="Helical" evidence="1">
    <location>
        <begin position="30"/>
        <end position="48"/>
    </location>
</feature>
<sequence>MLASIALAVFAIAVLVVALAAPADPGVLLWLAAPPATLIPVVLATRIARTTGFPRATRMFWAHLAVCSALAGIGSVLNAIDALGGPAPTQAMSPGTVAAYAGCVVALMSGMFRLPMGSSGAGDRLRIGLDAGTVLLAAAIFLWQFLPTGSPVLVGFTTVLMLVTVFAVAKVALAGHRYIDPVALRLFALGLLGGALIGTLQQFLGSRPDLNLGPVGVSIIMICATAAAEAQLRSCPVAAAGPARNRRPFSVLPYLAVVAVDGLLVVTCWPYPAGRAVVLAAVLLTAVVMWRQITAMRENTELVARLDHAATHDALTGLPNRALFTARMATALAERWPVSVALIDLDGFKAVNDTLGHGAGDVLLTTTAKRLTSCVRAGDTVARLGGDEFVVLMPGLDAQEAVEVAGRMVAALAVPVRAEGHDLPVRASIGIAGGDGAEVGEGELLRRADIAMYAAKHSGGSNVRHYTATMPETRIADLRTAGTVRQAQHAVQARESA</sequence>
<keyword evidence="4" id="KW-1185">Reference proteome</keyword>
<dbReference type="InterPro" id="IPR000160">
    <property type="entry name" value="GGDEF_dom"/>
</dbReference>
<dbReference type="PROSITE" id="PS50887">
    <property type="entry name" value="GGDEF"/>
    <property type="match status" value="1"/>
</dbReference>
<evidence type="ECO:0000256" key="1">
    <source>
        <dbReference type="SAM" id="Phobius"/>
    </source>
</evidence>
<gene>
    <name evidence="3" type="ORF">Aiant_75960</name>
</gene>
<dbReference type="NCBIfam" id="TIGR00254">
    <property type="entry name" value="GGDEF"/>
    <property type="match status" value="1"/>
</dbReference>
<feature type="transmembrane region" description="Helical" evidence="1">
    <location>
        <begin position="97"/>
        <end position="115"/>
    </location>
</feature>
<dbReference type="InterPro" id="IPR052163">
    <property type="entry name" value="DGC-Regulatory_Protein"/>
</dbReference>
<feature type="transmembrane region" description="Helical" evidence="1">
    <location>
        <begin position="127"/>
        <end position="146"/>
    </location>
</feature>
<dbReference type="InterPro" id="IPR029787">
    <property type="entry name" value="Nucleotide_cyclase"/>
</dbReference>
<keyword evidence="1" id="KW-0812">Transmembrane</keyword>
<keyword evidence="1" id="KW-1133">Transmembrane helix</keyword>
<keyword evidence="1" id="KW-0472">Membrane</keyword>